<feature type="transmembrane region" description="Helical" evidence="5">
    <location>
        <begin position="489"/>
        <end position="511"/>
    </location>
</feature>
<evidence type="ECO:0000259" key="6">
    <source>
        <dbReference type="PROSITE" id="PS50929"/>
    </source>
</evidence>
<dbReference type="InterPro" id="IPR036640">
    <property type="entry name" value="ABC1_TM_sf"/>
</dbReference>
<dbReference type="FunFam" id="1.20.1560.10:FF:000567">
    <property type="entry name" value="Protein CBR-HMT-1"/>
    <property type="match status" value="1"/>
</dbReference>
<comment type="caution">
    <text evidence="7">The sequence shown here is derived from an EMBL/GenBank/DDBJ whole genome shotgun (WGS) entry which is preliminary data.</text>
</comment>
<dbReference type="PANTHER" id="PTHR24221">
    <property type="entry name" value="ATP-BINDING CASSETTE SUB-FAMILY B"/>
    <property type="match status" value="1"/>
</dbReference>
<reference evidence="7" key="1">
    <citation type="submission" date="2022-11" db="EMBL/GenBank/DDBJ databases">
        <authorList>
            <person name="Kikuchi T."/>
        </authorList>
    </citation>
    <scope>NUCLEOTIDE SEQUENCE</scope>
    <source>
        <strain evidence="7">PS1010</strain>
    </source>
</reference>
<keyword evidence="2 5" id="KW-0812">Transmembrane</keyword>
<comment type="subcellular location">
    <subcellularLocation>
        <location evidence="1">Membrane</location>
        <topology evidence="1">Multi-pass membrane protein</topology>
    </subcellularLocation>
</comment>
<evidence type="ECO:0000256" key="5">
    <source>
        <dbReference type="SAM" id="Phobius"/>
    </source>
</evidence>
<gene>
    <name evidence="7" type="ORF">CAMP_LOCUS8915</name>
</gene>
<keyword evidence="8" id="KW-1185">Reference proteome</keyword>
<dbReference type="GO" id="GO:0015439">
    <property type="term" value="F:ABC-type heme transporter activity"/>
    <property type="evidence" value="ECO:0007669"/>
    <property type="project" value="TreeGrafter"/>
</dbReference>
<evidence type="ECO:0000256" key="2">
    <source>
        <dbReference type="ARBA" id="ARBA00022692"/>
    </source>
</evidence>
<keyword evidence="3 5" id="KW-1133">Transmembrane helix</keyword>
<dbReference type="CDD" id="cd18581">
    <property type="entry name" value="ABC_6TM_ABCB6"/>
    <property type="match status" value="1"/>
</dbReference>
<dbReference type="Gene3D" id="3.40.50.300">
    <property type="entry name" value="P-loop containing nucleotide triphosphate hydrolases"/>
    <property type="match status" value="1"/>
</dbReference>
<dbReference type="Pfam" id="PF00664">
    <property type="entry name" value="ABC_membrane"/>
    <property type="match status" value="1"/>
</dbReference>
<dbReference type="GO" id="GO:0005774">
    <property type="term" value="C:vacuolar membrane"/>
    <property type="evidence" value="ECO:0007669"/>
    <property type="project" value="TreeGrafter"/>
</dbReference>
<dbReference type="OrthoDB" id="6500128at2759"/>
<dbReference type="InterPro" id="IPR011527">
    <property type="entry name" value="ABC1_TM_dom"/>
</dbReference>
<dbReference type="InterPro" id="IPR027417">
    <property type="entry name" value="P-loop_NTPase"/>
</dbReference>
<feature type="transmembrane region" description="Helical" evidence="5">
    <location>
        <begin position="161"/>
        <end position="183"/>
    </location>
</feature>
<dbReference type="Gene3D" id="1.20.1560.10">
    <property type="entry name" value="ABC transporter type 1, transmembrane domain"/>
    <property type="match status" value="1"/>
</dbReference>
<sequence length="602" mass="69352">MNISQCATWPITPNCDKVLSTTIYSFFIIANIFVVFWPNRRNAYNRMEEPETTSSHSRSQNISFSIILSICAIFIVICQSIFYFAFTFYFHGYNLLLLIYCSSKLLFWIFSLCSLSKYRMLGHVPISLALAFSIAFFIDLIPLTAWDIFFDINARKKGDLVFYIIELVLVFLVFAFSMISPLLKRGESSTDPSNASAWNNMSKKIVMVAPYVWPTKSIYLQLKVVICLFLLVAGRLINVALPVFSKWIVDELTTPDSFNYWLIIIATVLKFLQGNGAMGGFLNTVRSYLWIPIQQYTTRELEVQLFTHLHSLSLRWHLSRKTGHVLRVMDRGTSSVNSILNYILFNIVPTIADITIAVIFFFSTFSWQFGIIVLVTMVLYLVFTIMITEWRTKFLRESNEKDNISSAIATDSLLNYETVKYYGNEEYEVKRFRDSIEAFQLLEWKSQASLAFLNFLQNSIIGVGMMIGSLLVVYMVVHEKTMTVGDYVLFTTYLLQLYTPLNFFGTIYRVIQKAFVDMENMFDLMDEDVEVIDIPNAIQYNPSDGRIAVNNLSFEYNSGIPVLNDISFEIGKGQTVALVSNMTREYVHLNTRQPQNMRHLCT</sequence>
<feature type="transmembrane region" description="Helical" evidence="5">
    <location>
        <begin position="127"/>
        <end position="149"/>
    </location>
</feature>
<protein>
    <recommendedName>
        <fullName evidence="6">ABC transmembrane type-1 domain-containing protein</fullName>
    </recommendedName>
</protein>
<dbReference type="PROSITE" id="PS50929">
    <property type="entry name" value="ABC_TM1F"/>
    <property type="match status" value="1"/>
</dbReference>
<name>A0A9P1IKV5_9PELO</name>
<accession>A0A9P1IKV5</accession>
<evidence type="ECO:0000313" key="7">
    <source>
        <dbReference type="EMBL" id="CAI5446278.1"/>
    </source>
</evidence>
<evidence type="ECO:0000256" key="1">
    <source>
        <dbReference type="ARBA" id="ARBA00004141"/>
    </source>
</evidence>
<dbReference type="GO" id="GO:0005524">
    <property type="term" value="F:ATP binding"/>
    <property type="evidence" value="ECO:0007669"/>
    <property type="project" value="InterPro"/>
</dbReference>
<dbReference type="Proteomes" id="UP001152747">
    <property type="component" value="Unassembled WGS sequence"/>
</dbReference>
<dbReference type="SUPFAM" id="SSF52540">
    <property type="entry name" value="P-loop containing nucleoside triphosphate hydrolases"/>
    <property type="match status" value="1"/>
</dbReference>
<feature type="transmembrane region" description="Helical" evidence="5">
    <location>
        <begin position="455"/>
        <end position="477"/>
    </location>
</feature>
<feature type="transmembrane region" description="Helical" evidence="5">
    <location>
        <begin position="339"/>
        <end position="361"/>
    </location>
</feature>
<evidence type="ECO:0000256" key="4">
    <source>
        <dbReference type="ARBA" id="ARBA00023136"/>
    </source>
</evidence>
<feature type="transmembrane region" description="Helical" evidence="5">
    <location>
        <begin position="92"/>
        <end position="115"/>
    </location>
</feature>
<organism evidence="7 8">
    <name type="scientific">Caenorhabditis angaria</name>
    <dbReference type="NCBI Taxonomy" id="860376"/>
    <lineage>
        <taxon>Eukaryota</taxon>
        <taxon>Metazoa</taxon>
        <taxon>Ecdysozoa</taxon>
        <taxon>Nematoda</taxon>
        <taxon>Chromadorea</taxon>
        <taxon>Rhabditida</taxon>
        <taxon>Rhabditina</taxon>
        <taxon>Rhabditomorpha</taxon>
        <taxon>Rhabditoidea</taxon>
        <taxon>Rhabditidae</taxon>
        <taxon>Peloderinae</taxon>
        <taxon>Caenorhabditis</taxon>
    </lineage>
</organism>
<feature type="transmembrane region" description="Helical" evidence="5">
    <location>
        <begin position="260"/>
        <end position="282"/>
    </location>
</feature>
<dbReference type="PANTHER" id="PTHR24221:SF654">
    <property type="entry name" value="ATP-BINDING CASSETTE SUB-FAMILY B MEMBER 6"/>
    <property type="match status" value="1"/>
</dbReference>
<feature type="domain" description="ABC transmembrane type-1" evidence="6">
    <location>
        <begin position="225"/>
        <end position="513"/>
    </location>
</feature>
<keyword evidence="4 5" id="KW-0472">Membrane</keyword>
<dbReference type="InterPro" id="IPR039421">
    <property type="entry name" value="Type_1_exporter"/>
</dbReference>
<evidence type="ECO:0000313" key="8">
    <source>
        <dbReference type="Proteomes" id="UP001152747"/>
    </source>
</evidence>
<dbReference type="EMBL" id="CANHGI010000003">
    <property type="protein sequence ID" value="CAI5446278.1"/>
    <property type="molecule type" value="Genomic_DNA"/>
</dbReference>
<proteinExistence type="predicted"/>
<feature type="transmembrane region" description="Helical" evidence="5">
    <location>
        <begin position="224"/>
        <end position="248"/>
    </location>
</feature>
<evidence type="ECO:0000256" key="3">
    <source>
        <dbReference type="ARBA" id="ARBA00022989"/>
    </source>
</evidence>
<feature type="transmembrane region" description="Helical" evidence="5">
    <location>
        <begin position="367"/>
        <end position="387"/>
    </location>
</feature>
<dbReference type="GO" id="GO:0020037">
    <property type="term" value="F:heme binding"/>
    <property type="evidence" value="ECO:0007669"/>
    <property type="project" value="TreeGrafter"/>
</dbReference>
<dbReference type="SUPFAM" id="SSF90123">
    <property type="entry name" value="ABC transporter transmembrane region"/>
    <property type="match status" value="1"/>
</dbReference>
<feature type="transmembrane region" description="Helical" evidence="5">
    <location>
        <begin position="18"/>
        <end position="37"/>
    </location>
</feature>
<feature type="transmembrane region" description="Helical" evidence="5">
    <location>
        <begin position="64"/>
        <end position="86"/>
    </location>
</feature>
<dbReference type="AlphaFoldDB" id="A0A9P1IKV5"/>